<accession>A0A1G1V8I5</accession>
<comment type="caution">
    <text evidence="3">The sequence shown here is derived from an EMBL/GenBank/DDBJ whole genome shotgun (WGS) entry which is preliminary data.</text>
</comment>
<dbReference type="EMBL" id="MHCA01000034">
    <property type="protein sequence ID" value="OGY11611.1"/>
    <property type="molecule type" value="Genomic_DNA"/>
</dbReference>
<feature type="domain" description="DUF8128" evidence="2">
    <location>
        <begin position="21"/>
        <end position="159"/>
    </location>
</feature>
<proteinExistence type="predicted"/>
<feature type="domain" description="Type IV secretion system coupling protein TraD DNA-binding" evidence="1">
    <location>
        <begin position="322"/>
        <end position="614"/>
    </location>
</feature>
<dbReference type="InterPro" id="IPR019476">
    <property type="entry name" value="T4SS_TraD_DNA-bd"/>
</dbReference>
<dbReference type="SUPFAM" id="SSF52540">
    <property type="entry name" value="P-loop containing nucleoside triphosphate hydrolases"/>
    <property type="match status" value="1"/>
</dbReference>
<dbReference type="PANTHER" id="PTHR30121">
    <property type="entry name" value="UNCHARACTERIZED PROTEIN YJGR-RELATED"/>
    <property type="match status" value="1"/>
</dbReference>
<dbReference type="InterPro" id="IPR027417">
    <property type="entry name" value="P-loop_NTPase"/>
</dbReference>
<dbReference type="STRING" id="1797517.A3F61_01820"/>
<evidence type="ECO:0000259" key="1">
    <source>
        <dbReference type="Pfam" id="PF10412"/>
    </source>
</evidence>
<dbReference type="PANTHER" id="PTHR30121:SF11">
    <property type="entry name" value="AAA+ ATPASE DOMAIN-CONTAINING PROTEIN"/>
    <property type="match status" value="1"/>
</dbReference>
<dbReference type="Pfam" id="PF26449">
    <property type="entry name" value="DUF8128"/>
    <property type="match status" value="1"/>
</dbReference>
<dbReference type="Proteomes" id="UP000178272">
    <property type="component" value="Unassembled WGS sequence"/>
</dbReference>
<name>A0A1G1V8I5_9BACT</name>
<dbReference type="AlphaFoldDB" id="A0A1G1V8I5"/>
<organism evidence="3 4">
    <name type="scientific">Candidatus Blackburnbacteria bacterium RIFCSPHIGHO2_12_FULL_41_13b</name>
    <dbReference type="NCBI Taxonomy" id="1797517"/>
    <lineage>
        <taxon>Bacteria</taxon>
        <taxon>Candidatus Blackburniibacteriota</taxon>
    </lineage>
</organism>
<dbReference type="InterPro" id="IPR058441">
    <property type="entry name" value="DUF8128"/>
</dbReference>
<protein>
    <submittedName>
        <fullName evidence="3">Uncharacterized protein</fullName>
    </submittedName>
</protein>
<dbReference type="Gene3D" id="3.40.50.300">
    <property type="entry name" value="P-loop containing nucleotide triphosphate hydrolases"/>
    <property type="match status" value="2"/>
</dbReference>
<reference evidence="3 4" key="1">
    <citation type="journal article" date="2016" name="Nat. Commun.">
        <title>Thousands of microbial genomes shed light on interconnected biogeochemical processes in an aquifer system.</title>
        <authorList>
            <person name="Anantharaman K."/>
            <person name="Brown C.T."/>
            <person name="Hug L.A."/>
            <person name="Sharon I."/>
            <person name="Castelle C.J."/>
            <person name="Probst A.J."/>
            <person name="Thomas B.C."/>
            <person name="Singh A."/>
            <person name="Wilkins M.J."/>
            <person name="Karaoz U."/>
            <person name="Brodie E.L."/>
            <person name="Williams K.H."/>
            <person name="Hubbard S.S."/>
            <person name="Banfield J.F."/>
        </authorList>
    </citation>
    <scope>NUCLEOTIDE SEQUENCE [LARGE SCALE GENOMIC DNA]</scope>
</reference>
<dbReference type="InterPro" id="IPR051162">
    <property type="entry name" value="T4SS_component"/>
</dbReference>
<evidence type="ECO:0000259" key="2">
    <source>
        <dbReference type="Pfam" id="PF26449"/>
    </source>
</evidence>
<dbReference type="CDD" id="cd01127">
    <property type="entry name" value="TrwB_TraG_TraD_VirD4"/>
    <property type="match status" value="1"/>
</dbReference>
<gene>
    <name evidence="3" type="ORF">A3F61_01820</name>
</gene>
<evidence type="ECO:0000313" key="3">
    <source>
        <dbReference type="EMBL" id="OGY11611.1"/>
    </source>
</evidence>
<sequence>MDQVKNNQPQKALAFLFVKIPAKNEAKASEMEEFLKALHRVLPNGSTISLEMMSRDQFLRFYIVIERIYKSAFESQLYSQYHDAEVEEASEFIPKFGENTAIAEVGFRHHSMQPIATHKENKEDFLKSFTAFLSKTDPGEEIYMQLIVNRVGSKPWNRGLSGIASLFSGKQYTKEGEATASTLKISQDLFQGRLLLAYTAQDKKVAKQKLNLLINLYKHTDSDNKLRKKWFNLFTSLSLDFRTRKVSGGDFWSPAEIATIYHFVPYKGTVVSNVVNTTSLRAPAPDFLPREGSTAESKISLFGVTNYRNDNKKFGILRIDRSKHLYVVGKTGSGKTKLLELLVIADILQGHGCCFLDPHGDSADEILKYVPETRVKDVVYVNPTDRDFPVGFNPLEPTQDYEARHRLAYFFISIFKKEFTATWNPRMEHLIRFIVLALLETPDSNILGIERMLSDTGFRQRVIRQIQDPVVKSFWANEYGTWAERYANDAVVPILNKVGQFISNPVMRNMVGQTRNALDFEAFMNDGKIVVINMSKGRLGEENIGLLGSMFVTRIQLAALSRSKTREEDRRPFYFYVDEFQNFANDALATILSEARKYQLCMTIAHQYIAQLPQAVKDATFGNVGSLISFGVGGDDASYLTKELLPSFSPEDLINLDNRDMYLKILVNGKVTPPFSARTIDMPKPEVDNTREILSYSRMTYGRNRIEVEREIEKWTALSESVVASGEGSFPEPIL</sequence>
<dbReference type="Pfam" id="PF10412">
    <property type="entry name" value="TrwB_AAD_bind"/>
    <property type="match status" value="1"/>
</dbReference>
<evidence type="ECO:0000313" key="4">
    <source>
        <dbReference type="Proteomes" id="UP000178272"/>
    </source>
</evidence>